<reference evidence="3 4" key="1">
    <citation type="submission" date="2017-04" db="EMBL/GenBank/DDBJ databases">
        <title>The new phylogeny of genus Mycobacterium.</title>
        <authorList>
            <person name="Tortoli E."/>
            <person name="Trovato A."/>
            <person name="Cirillo D.M."/>
        </authorList>
    </citation>
    <scope>NUCLEOTIDE SEQUENCE [LARGE SCALE GENOMIC DNA]</scope>
    <source>
        <strain evidence="3 4">DSM 45247</strain>
    </source>
</reference>
<dbReference type="Gene3D" id="3.40.50.2000">
    <property type="entry name" value="Glycogen Phosphorylase B"/>
    <property type="match status" value="2"/>
</dbReference>
<dbReference type="PANTHER" id="PTHR48050:SF13">
    <property type="entry name" value="STEROL 3-BETA-GLUCOSYLTRANSFERASE UGT80A2"/>
    <property type="match status" value="1"/>
</dbReference>
<name>A0A1X2L6P0_9MYCO</name>
<dbReference type="Pfam" id="PF03033">
    <property type="entry name" value="Glyco_transf_28"/>
    <property type="match status" value="1"/>
</dbReference>
<sequence>MKFALASYGTRGDIEPSAAVGLELLRRGHDVRLAVPPELVGFVESAGLAAVPYGPKVQEFLDEEFLRNMWTDFFRNPIRQIPKVWDPLIKYWGDVSTTLKSLADGADLLSTGLNFEQAAANVAEYYDIPLASLHHFPMRANGRLVPSVPAPLMRSTMTVIEWLFWQSTKEADNAQRGALGLPKATHRSQRRIADRRSLEIQAYDQIFFPGLAAEWARWGDRRPFVGALTMQLPTDADDDVASWIASGTPPICFGSGSIALESASDTVNMIAAACARLGERALICFGGTEFSDVPHFDHIKVVGPVNYATTFPLCRAIVHHGGSGTTAASLRAGIPTLALWSSADQPYWAASIKRLKLGTSRRFSATSRETLVADLRQILAPDYATRTREFAARTTKPAASIERTADLLEDAARRKALG</sequence>
<evidence type="ECO:0000313" key="3">
    <source>
        <dbReference type="EMBL" id="OSC29671.1"/>
    </source>
</evidence>
<evidence type="ECO:0000313" key="4">
    <source>
        <dbReference type="Proteomes" id="UP000242320"/>
    </source>
</evidence>
<dbReference type="FunFam" id="3.40.50.2000:FF:000009">
    <property type="entry name" value="Sterol 3-beta-glucosyltransferase UGT80A2"/>
    <property type="match status" value="1"/>
</dbReference>
<dbReference type="CDD" id="cd03784">
    <property type="entry name" value="GT1_Gtf-like"/>
    <property type="match status" value="1"/>
</dbReference>
<dbReference type="GO" id="GO:0016758">
    <property type="term" value="F:hexosyltransferase activity"/>
    <property type="evidence" value="ECO:0007669"/>
    <property type="project" value="InterPro"/>
</dbReference>
<comment type="caution">
    <text evidence="3">The sequence shown here is derived from an EMBL/GenBank/DDBJ whole genome shotgun (WGS) entry which is preliminary data.</text>
</comment>
<dbReference type="AlphaFoldDB" id="A0A1X2L6P0"/>
<organism evidence="3 4">
    <name type="scientific">Mycolicibacterium vulneris</name>
    <dbReference type="NCBI Taxonomy" id="547163"/>
    <lineage>
        <taxon>Bacteria</taxon>
        <taxon>Bacillati</taxon>
        <taxon>Actinomycetota</taxon>
        <taxon>Actinomycetes</taxon>
        <taxon>Mycobacteriales</taxon>
        <taxon>Mycobacteriaceae</taxon>
        <taxon>Mycolicibacterium</taxon>
    </lineage>
</organism>
<feature type="domain" description="Erythromycin biosynthesis protein CIII-like C-terminal" evidence="2">
    <location>
        <begin position="292"/>
        <end position="380"/>
    </location>
</feature>
<dbReference type="Proteomes" id="UP000242320">
    <property type="component" value="Unassembled WGS sequence"/>
</dbReference>
<dbReference type="RefSeq" id="WP_085289378.1">
    <property type="nucleotide sequence ID" value="NZ_NCXM01000007.1"/>
</dbReference>
<dbReference type="PANTHER" id="PTHR48050">
    <property type="entry name" value="STEROL 3-BETA-GLUCOSYLTRANSFERASE"/>
    <property type="match status" value="1"/>
</dbReference>
<dbReference type="OrthoDB" id="3253247at2"/>
<evidence type="ECO:0000259" key="2">
    <source>
        <dbReference type="Pfam" id="PF06722"/>
    </source>
</evidence>
<dbReference type="SUPFAM" id="SSF53756">
    <property type="entry name" value="UDP-Glycosyltransferase/glycogen phosphorylase"/>
    <property type="match status" value="1"/>
</dbReference>
<dbReference type="Pfam" id="PF06722">
    <property type="entry name" value="EryCIII-like_C"/>
    <property type="match status" value="1"/>
</dbReference>
<dbReference type="GO" id="GO:0005975">
    <property type="term" value="P:carbohydrate metabolic process"/>
    <property type="evidence" value="ECO:0007669"/>
    <property type="project" value="InterPro"/>
</dbReference>
<proteinExistence type="predicted"/>
<dbReference type="GO" id="GO:0033072">
    <property type="term" value="P:vancomycin biosynthetic process"/>
    <property type="evidence" value="ECO:0007669"/>
    <property type="project" value="UniProtKB-ARBA"/>
</dbReference>
<protein>
    <submittedName>
        <fullName evidence="3">Uncharacterized protein</fullName>
    </submittedName>
</protein>
<dbReference type="GO" id="GO:0008194">
    <property type="term" value="F:UDP-glycosyltransferase activity"/>
    <property type="evidence" value="ECO:0007669"/>
    <property type="project" value="InterPro"/>
</dbReference>
<feature type="domain" description="Glycosyltransferase family 28 N-terminal" evidence="1">
    <location>
        <begin position="3"/>
        <end position="77"/>
    </location>
</feature>
<evidence type="ECO:0000259" key="1">
    <source>
        <dbReference type="Pfam" id="PF03033"/>
    </source>
</evidence>
<keyword evidence="4" id="KW-1185">Reference proteome</keyword>
<dbReference type="InterPro" id="IPR050426">
    <property type="entry name" value="Glycosyltransferase_28"/>
</dbReference>
<dbReference type="InterPro" id="IPR002213">
    <property type="entry name" value="UDP_glucos_trans"/>
</dbReference>
<accession>A0A1X2L6P0</accession>
<dbReference type="InterPro" id="IPR010610">
    <property type="entry name" value="EryCIII-like_C"/>
</dbReference>
<gene>
    <name evidence="3" type="ORF">B8W69_08395</name>
</gene>
<dbReference type="InterPro" id="IPR004276">
    <property type="entry name" value="GlycoTrans_28_N"/>
</dbReference>
<dbReference type="EMBL" id="NCXM01000007">
    <property type="protein sequence ID" value="OSC29671.1"/>
    <property type="molecule type" value="Genomic_DNA"/>
</dbReference>